<dbReference type="GO" id="GO:0006096">
    <property type="term" value="P:glycolytic process"/>
    <property type="evidence" value="ECO:0007669"/>
    <property type="project" value="UniProtKB-UniRule"/>
</dbReference>
<dbReference type="CDD" id="cd05015">
    <property type="entry name" value="SIS_PGI_1"/>
    <property type="match status" value="1"/>
</dbReference>
<dbReference type="GO" id="GO:0006094">
    <property type="term" value="P:gluconeogenesis"/>
    <property type="evidence" value="ECO:0007669"/>
    <property type="project" value="UniProtKB-UniRule"/>
</dbReference>
<dbReference type="PRINTS" id="PR00662">
    <property type="entry name" value="G6PISOMERASE"/>
</dbReference>
<keyword evidence="1 4" id="KW-0312">Gluconeogenesis</keyword>
<evidence type="ECO:0000256" key="1">
    <source>
        <dbReference type="ARBA" id="ARBA00022432"/>
    </source>
</evidence>
<dbReference type="UniPathway" id="UPA00109">
    <property type="reaction ID" value="UER00181"/>
</dbReference>
<feature type="active site" description="Proton donor" evidence="4">
    <location>
        <position position="326"/>
    </location>
</feature>
<dbReference type="GO" id="GO:0051156">
    <property type="term" value="P:glucose 6-phosphate metabolic process"/>
    <property type="evidence" value="ECO:0007669"/>
    <property type="project" value="TreeGrafter"/>
</dbReference>
<dbReference type="EC" id="5.3.1.9" evidence="4"/>
<evidence type="ECO:0000256" key="2">
    <source>
        <dbReference type="ARBA" id="ARBA00023152"/>
    </source>
</evidence>
<name>A0A4R1PV85_9FIRM</name>
<keyword evidence="3 4" id="KW-0413">Isomerase</keyword>
<comment type="catalytic activity">
    <reaction evidence="4 5">
        <text>alpha-D-glucose 6-phosphate = beta-D-fructose 6-phosphate</text>
        <dbReference type="Rhea" id="RHEA:11816"/>
        <dbReference type="ChEBI" id="CHEBI:57634"/>
        <dbReference type="ChEBI" id="CHEBI:58225"/>
        <dbReference type="EC" id="5.3.1.9"/>
    </reaction>
</comment>
<dbReference type="InterPro" id="IPR035482">
    <property type="entry name" value="SIS_PGI_2"/>
</dbReference>
<dbReference type="UniPathway" id="UPA00138"/>
<comment type="pathway">
    <text evidence="4 5">Carbohydrate degradation; glycolysis; D-glyceraldehyde 3-phosphate and glycerone phosphate from D-glucose: step 2/4.</text>
</comment>
<accession>A0A4R1PV85</accession>
<protein>
    <recommendedName>
        <fullName evidence="4">Glucose-6-phosphate isomerase</fullName>
        <shortName evidence="4">GPI</shortName>
        <ecNumber evidence="4">5.3.1.9</ecNumber>
    </recommendedName>
    <alternativeName>
        <fullName evidence="4">Phosphoglucose isomerase</fullName>
        <shortName evidence="4">PGI</shortName>
    </alternativeName>
    <alternativeName>
        <fullName evidence="4">Phosphohexose isomerase</fullName>
        <shortName evidence="4">PHI</shortName>
    </alternativeName>
</protein>
<organism evidence="6 7">
    <name type="scientific">Anaerospora hongkongensis</name>
    <dbReference type="NCBI Taxonomy" id="244830"/>
    <lineage>
        <taxon>Bacteria</taxon>
        <taxon>Bacillati</taxon>
        <taxon>Bacillota</taxon>
        <taxon>Negativicutes</taxon>
        <taxon>Selenomonadales</taxon>
        <taxon>Sporomusaceae</taxon>
        <taxon>Anaerospora</taxon>
    </lineage>
</organism>
<comment type="function">
    <text evidence="4">Catalyzes the reversible isomerization of glucose-6-phosphate to fructose-6-phosphate.</text>
</comment>
<gene>
    <name evidence="4" type="primary">pgi</name>
    <name evidence="6" type="ORF">EV210_10939</name>
</gene>
<feature type="active site" evidence="4">
    <location>
        <position position="469"/>
    </location>
</feature>
<dbReference type="PANTHER" id="PTHR11469">
    <property type="entry name" value="GLUCOSE-6-PHOSPHATE ISOMERASE"/>
    <property type="match status" value="1"/>
</dbReference>
<dbReference type="InterPro" id="IPR001672">
    <property type="entry name" value="G6P_Isomerase"/>
</dbReference>
<evidence type="ECO:0000313" key="7">
    <source>
        <dbReference type="Proteomes" id="UP000295063"/>
    </source>
</evidence>
<comment type="caution">
    <text evidence="6">The sequence shown here is derived from an EMBL/GenBank/DDBJ whole genome shotgun (WGS) entry which is preliminary data.</text>
</comment>
<dbReference type="SUPFAM" id="SSF53697">
    <property type="entry name" value="SIS domain"/>
    <property type="match status" value="1"/>
</dbReference>
<evidence type="ECO:0000256" key="4">
    <source>
        <dbReference type="HAMAP-Rule" id="MF_00473"/>
    </source>
</evidence>
<evidence type="ECO:0000256" key="5">
    <source>
        <dbReference type="RuleBase" id="RU000612"/>
    </source>
</evidence>
<keyword evidence="7" id="KW-1185">Reference proteome</keyword>
<feature type="active site" evidence="4">
    <location>
        <position position="355"/>
    </location>
</feature>
<comment type="pathway">
    <text evidence="4">Carbohydrate biosynthesis; gluconeogenesis.</text>
</comment>
<dbReference type="CDD" id="cd05016">
    <property type="entry name" value="SIS_PGI_2"/>
    <property type="match status" value="1"/>
</dbReference>
<dbReference type="Proteomes" id="UP000295063">
    <property type="component" value="Unassembled WGS sequence"/>
</dbReference>
<comment type="similarity">
    <text evidence="4 5">Belongs to the GPI family.</text>
</comment>
<proteinExistence type="inferred from homology"/>
<dbReference type="Gene3D" id="3.40.50.10490">
    <property type="entry name" value="Glucose-6-phosphate isomerase like protein, domain 1"/>
    <property type="match status" value="2"/>
</dbReference>
<dbReference type="HAMAP" id="MF_00473">
    <property type="entry name" value="G6P_isomerase"/>
    <property type="match status" value="1"/>
</dbReference>
<dbReference type="InterPro" id="IPR046348">
    <property type="entry name" value="SIS_dom_sf"/>
</dbReference>
<keyword evidence="4" id="KW-0963">Cytoplasm</keyword>
<dbReference type="GO" id="GO:0005829">
    <property type="term" value="C:cytosol"/>
    <property type="evidence" value="ECO:0007669"/>
    <property type="project" value="TreeGrafter"/>
</dbReference>
<evidence type="ECO:0000313" key="6">
    <source>
        <dbReference type="EMBL" id="TCL36090.1"/>
    </source>
</evidence>
<dbReference type="PANTHER" id="PTHR11469:SF1">
    <property type="entry name" value="GLUCOSE-6-PHOSPHATE ISOMERASE"/>
    <property type="match status" value="1"/>
</dbReference>
<comment type="subcellular location">
    <subcellularLocation>
        <location evidence="4">Cytoplasm</location>
    </subcellularLocation>
</comment>
<dbReference type="RefSeq" id="WP_132081703.1">
    <property type="nucleotide sequence ID" value="NZ_SLUI01000009.1"/>
</dbReference>
<dbReference type="EMBL" id="SLUI01000009">
    <property type="protein sequence ID" value="TCL36090.1"/>
    <property type="molecule type" value="Genomic_DNA"/>
</dbReference>
<dbReference type="PROSITE" id="PS51463">
    <property type="entry name" value="P_GLUCOSE_ISOMERASE_3"/>
    <property type="match status" value="1"/>
</dbReference>
<dbReference type="OrthoDB" id="140919at2"/>
<dbReference type="GO" id="GO:0097367">
    <property type="term" value="F:carbohydrate derivative binding"/>
    <property type="evidence" value="ECO:0007669"/>
    <property type="project" value="InterPro"/>
</dbReference>
<dbReference type="AlphaFoldDB" id="A0A4R1PV85"/>
<reference evidence="6 7" key="1">
    <citation type="submission" date="2019-03" db="EMBL/GenBank/DDBJ databases">
        <title>Genomic Encyclopedia of Type Strains, Phase IV (KMG-IV): sequencing the most valuable type-strain genomes for metagenomic binning, comparative biology and taxonomic classification.</title>
        <authorList>
            <person name="Goeker M."/>
        </authorList>
    </citation>
    <scope>NUCLEOTIDE SEQUENCE [LARGE SCALE GENOMIC DNA]</scope>
    <source>
        <strain evidence="6 7">DSM 15969</strain>
    </source>
</reference>
<keyword evidence="2 4" id="KW-0324">Glycolysis</keyword>
<evidence type="ECO:0000256" key="3">
    <source>
        <dbReference type="ARBA" id="ARBA00023235"/>
    </source>
</evidence>
<sequence length="483" mass="53372">MSVLTLSSGFTFDYTNLYGDGKVTAKDLAAAAGQLREAHQSVMQMRSTGIVKGHLSKDGQPEKVLFTQLPYIQEGHINSPEGIERLQQFGGSLRYKVDTVVSFGIGGSFLGNKVLFDIHCGDFYNFKSAEERQGYPKLYFSGNNLDPRRTDELIGHICREAELKQGEPYRVTLIVISKSGSTLETMATFMVAYERLKQTPNLEVTVVAVTDPAEGTNETLLHKLAREQGWPMFSVADGVGGRFSIFSEVGLITAACIGFDIDEFLAGAQAMDKACQTDDFRHNPALLTAALKYLGAEKYGRDIEIFMPYGDYLKSVSEWYIQLLAESLGKRVNRDGQEVFYGRTPVAAVGTTDMHAQTQQHQDGKRNKIVQFIRVLEWDTDPVIPDLFPNTAKLAEIAGISLSQGMEAARQANAQALAGDCRFNATFTLPKLNAYHLGELLYLLALSVAYEGELANVDAFDQPGVETYKRILGPNLQKLKNKK</sequence>
<dbReference type="GO" id="GO:0048029">
    <property type="term" value="F:monosaccharide binding"/>
    <property type="evidence" value="ECO:0007669"/>
    <property type="project" value="TreeGrafter"/>
</dbReference>
<dbReference type="InterPro" id="IPR035476">
    <property type="entry name" value="SIS_PGI_1"/>
</dbReference>
<dbReference type="Pfam" id="PF00342">
    <property type="entry name" value="PGI"/>
    <property type="match status" value="1"/>
</dbReference>
<dbReference type="GO" id="GO:0004347">
    <property type="term" value="F:glucose-6-phosphate isomerase activity"/>
    <property type="evidence" value="ECO:0007669"/>
    <property type="project" value="UniProtKB-UniRule"/>
</dbReference>